<dbReference type="InterPro" id="IPR055122">
    <property type="entry name" value="Med14_N"/>
</dbReference>
<feature type="compositionally biased region" description="Low complexity" evidence="12">
    <location>
        <begin position="1142"/>
        <end position="1159"/>
    </location>
</feature>
<evidence type="ECO:0000313" key="15">
    <source>
        <dbReference type="Proteomes" id="UP000182235"/>
    </source>
</evidence>
<dbReference type="GO" id="GO:0016592">
    <property type="term" value="C:mediator complex"/>
    <property type="evidence" value="ECO:0007669"/>
    <property type="project" value="UniProtKB-UniRule"/>
</dbReference>
<comment type="caution">
    <text evidence="14">The sequence shown here is derived from an EMBL/GenBank/DDBJ whole genome shotgun (WGS) entry which is preliminary data.</text>
</comment>
<name>A0A1J9PMZ2_9EURO</name>
<organism evidence="14 15">
    <name type="scientific">Emergomyces pasteurianus Ep9510</name>
    <dbReference type="NCBI Taxonomy" id="1447872"/>
    <lineage>
        <taxon>Eukaryota</taxon>
        <taxon>Fungi</taxon>
        <taxon>Dikarya</taxon>
        <taxon>Ascomycota</taxon>
        <taxon>Pezizomycotina</taxon>
        <taxon>Eurotiomycetes</taxon>
        <taxon>Eurotiomycetidae</taxon>
        <taxon>Onygenales</taxon>
        <taxon>Ajellomycetaceae</taxon>
        <taxon>Emergomyces</taxon>
    </lineage>
</organism>
<comment type="subcellular location">
    <subcellularLocation>
        <location evidence="1 11">Nucleus</location>
    </subcellularLocation>
</comment>
<dbReference type="OrthoDB" id="205099at2759"/>
<feature type="region of interest" description="Disordered" evidence="12">
    <location>
        <begin position="1122"/>
        <end position="1169"/>
    </location>
</feature>
<dbReference type="GO" id="GO:0003712">
    <property type="term" value="F:transcription coregulator activity"/>
    <property type="evidence" value="ECO:0007669"/>
    <property type="project" value="UniProtKB-UniRule"/>
</dbReference>
<feature type="compositionally biased region" description="Polar residues" evidence="12">
    <location>
        <begin position="98"/>
        <end position="125"/>
    </location>
</feature>
<comment type="similarity">
    <text evidence="2 11">Belongs to the Mediator complex subunit 14 family.</text>
</comment>
<comment type="subunit">
    <text evidence="3 11">Component of the Mediator complex.</text>
</comment>
<dbReference type="VEuPathDB" id="FungiDB:AJ78_02108"/>
<evidence type="ECO:0000256" key="7">
    <source>
        <dbReference type="ARBA" id="ARBA00023163"/>
    </source>
</evidence>
<keyword evidence="5 11" id="KW-0805">Transcription regulation</keyword>
<dbReference type="GO" id="GO:0006357">
    <property type="term" value="P:regulation of transcription by RNA polymerase II"/>
    <property type="evidence" value="ECO:0007669"/>
    <property type="project" value="InterPro"/>
</dbReference>
<evidence type="ECO:0000259" key="13">
    <source>
        <dbReference type="Pfam" id="PF08638"/>
    </source>
</evidence>
<evidence type="ECO:0000256" key="6">
    <source>
        <dbReference type="ARBA" id="ARBA00023159"/>
    </source>
</evidence>
<evidence type="ECO:0000256" key="8">
    <source>
        <dbReference type="ARBA" id="ARBA00023242"/>
    </source>
</evidence>
<evidence type="ECO:0000256" key="12">
    <source>
        <dbReference type="SAM" id="MobiDB-lite"/>
    </source>
</evidence>
<dbReference type="PANTHER" id="PTHR12809:SF2">
    <property type="entry name" value="MEDIATOR OF RNA POLYMERASE II TRANSCRIPTION SUBUNIT 14"/>
    <property type="match status" value="1"/>
</dbReference>
<accession>A0A1J9PMZ2</accession>
<feature type="compositionally biased region" description="Gly residues" evidence="12">
    <location>
        <begin position="1097"/>
        <end position="1106"/>
    </location>
</feature>
<dbReference type="Proteomes" id="UP000182235">
    <property type="component" value="Unassembled WGS sequence"/>
</dbReference>
<evidence type="ECO:0000256" key="1">
    <source>
        <dbReference type="ARBA" id="ARBA00004123"/>
    </source>
</evidence>
<evidence type="ECO:0000256" key="9">
    <source>
        <dbReference type="ARBA" id="ARBA00025687"/>
    </source>
</evidence>
<evidence type="ECO:0000256" key="4">
    <source>
        <dbReference type="ARBA" id="ARBA00019619"/>
    </source>
</evidence>
<dbReference type="EMBL" id="LGRN01000054">
    <property type="protein sequence ID" value="OJD17809.1"/>
    <property type="molecule type" value="Genomic_DNA"/>
</dbReference>
<dbReference type="InterPro" id="IPR013947">
    <property type="entry name" value="Mediator_Med14"/>
</dbReference>
<gene>
    <name evidence="14" type="ORF">AJ78_02108</name>
</gene>
<feature type="compositionally biased region" description="Low complexity" evidence="12">
    <location>
        <begin position="1073"/>
        <end position="1086"/>
    </location>
</feature>
<dbReference type="Pfam" id="PF08638">
    <property type="entry name" value="Med14"/>
    <property type="match status" value="1"/>
</dbReference>
<dbReference type="STRING" id="1447872.A0A1J9PMZ2"/>
<feature type="region of interest" description="Disordered" evidence="12">
    <location>
        <begin position="97"/>
        <end position="125"/>
    </location>
</feature>
<keyword evidence="8 11" id="KW-0539">Nucleus</keyword>
<protein>
    <recommendedName>
        <fullName evidence="4 11">Mediator of RNA polymerase II transcription subunit 14</fullName>
    </recommendedName>
    <alternativeName>
        <fullName evidence="10 11">Mediator complex subunit 14</fullName>
    </alternativeName>
</protein>
<feature type="region of interest" description="Disordered" evidence="12">
    <location>
        <begin position="1045"/>
        <end position="1106"/>
    </location>
</feature>
<evidence type="ECO:0000256" key="10">
    <source>
        <dbReference type="ARBA" id="ARBA00032007"/>
    </source>
</evidence>
<sequence>MPGIIMDGTSAIGPEQENDQRLVDGTLAPHNNGNYSNGPSHAKDVNLLSNASFGDSLPPELVHISQGFFPLAQLINRAAQQCWNDLTDLIAELADPQTAPSNSTSQAASAPITTTNGKYRPSTSAAENAQRKLRILEFAQAKRADFIKILVLSQWSRRAADVSRLIDIQAFIRMRYDCYNGAILSIGEMKRDLIRAQTSNPHLAMALEVLSTGKVAAMQERSFIPPKPLTPKTMLKTLRKINKTIRTRLVLHDQLPSAFTNYIVHDGRVTFKVPTEFEVDLSIAHESHSSQFFFVDIRFLFSPSPPTPTGRLLDELDSRVNAMLMHSGLTGCYNLLHNLVLSNKITILYHQATELARGHWLDTLRVEILHRTLVVQYWINRPGPKSWIEIGIKSGRRKDRMSDGSTFESPMLGLRWMRDNKEGESKYIKFNSELLSMEAILRSVIAQHIAFLLQSTYERLSQGRLYASGALSASLQTSMSEPGDCFFDVQLTRGKDLRVIIEPVSGAIIFRPTPLLLNRHDIDRSFERPIIDDILFRISRLRSAAATEEVESLADALGWEAVNSRDIKGEDLRRIFPPNILRYALFFRKSWECHWGVAYTCSMDGDNWWVVELRAPSSDKGPFSPQSARMITGRFGGLRERLNYGSFGQLDHALSGMLAIHANARYLSELHGIHHFPPLRNLYLGPQLQVPSVSIRFQSGSLPLALQISPSIATKKEPAIRDTIRLSFRGIDPSSQFAILLAHGHLSRKVRDLGLLAGHLDPTITFQPNGCGFAMRFLTPVGQPMIIQLLARLQQLERVISTLETLKRKSLKPLSVTLSRIKFAYAADEDTIASIDFNYHEQAIASDIDSITLLSKQTPLMILRMSIDFHPQNPHRRIKESLTATLNGLRPGAGAGAGLEAVLQLLVITLPILKALDRISTDPHTDKPGNTGIQITARSSKIFHLRYPSIRYRFCIHAALRRDRVVWILKDMTIASDKTGRESLESKLKEHLYIVHGDGWQGLDNGAIADCETIGNLLYTLHGIVGEYISSEAGGDLGLDKLGTRNGKSGGDAGGTGGDGSSGPAGQRADQTNPAGRGPANNNPNPKLGETDIGMSTGMGVGGARSGGLGGARSLVAGNNGAAMATQTQSDSKAENQDMKSAQNNKNNAARNMANASGNGSDVDFIMID</sequence>
<evidence type="ECO:0000256" key="5">
    <source>
        <dbReference type="ARBA" id="ARBA00023015"/>
    </source>
</evidence>
<evidence type="ECO:0000256" key="2">
    <source>
        <dbReference type="ARBA" id="ARBA00007813"/>
    </source>
</evidence>
<comment type="function">
    <text evidence="9 11">Component of the Mediator complex, a coactivator involved in the regulated transcription of nearly all RNA polymerase II-dependent genes. Mediator functions as a bridge to convey information from gene-specific regulatory proteins to the basal RNA polymerase II transcription machinery. Mediator is recruited to promoters by direct interactions with regulatory proteins and serves as a scaffold for the assembly of a functional preinitiation complex with RNA polymerase II and the general transcription factors.</text>
</comment>
<dbReference type="AlphaFoldDB" id="A0A1J9PMZ2"/>
<evidence type="ECO:0000256" key="11">
    <source>
        <dbReference type="RuleBase" id="RU365082"/>
    </source>
</evidence>
<feature type="domain" description="Mediator complex subunit MED14 N-terminal" evidence="13">
    <location>
        <begin position="68"/>
        <end position="284"/>
    </location>
</feature>
<feature type="compositionally biased region" description="Gly residues" evidence="12">
    <location>
        <begin position="1048"/>
        <end position="1063"/>
    </location>
</feature>
<dbReference type="GO" id="GO:0070847">
    <property type="term" value="C:core mediator complex"/>
    <property type="evidence" value="ECO:0007669"/>
    <property type="project" value="TreeGrafter"/>
</dbReference>
<proteinExistence type="inferred from homology"/>
<reference evidence="14 15" key="1">
    <citation type="submission" date="2015-07" db="EMBL/GenBank/DDBJ databases">
        <title>Emmonsia species relationships and genome sequence.</title>
        <authorList>
            <consortium name="The Broad Institute Genomics Platform"/>
            <person name="Cuomo C.A."/>
            <person name="Munoz J.F."/>
            <person name="Imamovic A."/>
            <person name="Priest M.E."/>
            <person name="Young S."/>
            <person name="Clay O.K."/>
            <person name="McEwen J.G."/>
        </authorList>
    </citation>
    <scope>NUCLEOTIDE SEQUENCE [LARGE SCALE GENOMIC DNA]</scope>
    <source>
        <strain evidence="14 15">UAMH 9510</strain>
    </source>
</reference>
<keyword evidence="7 11" id="KW-0804">Transcription</keyword>
<keyword evidence="6 11" id="KW-0010">Activator</keyword>
<keyword evidence="15" id="KW-1185">Reference proteome</keyword>
<dbReference type="Pfam" id="PF26204">
    <property type="entry name" value="Med14_fung"/>
    <property type="match status" value="1"/>
</dbReference>
<evidence type="ECO:0000313" key="14">
    <source>
        <dbReference type="EMBL" id="OJD17809.1"/>
    </source>
</evidence>
<evidence type="ECO:0000256" key="3">
    <source>
        <dbReference type="ARBA" id="ARBA00011837"/>
    </source>
</evidence>
<dbReference type="PANTHER" id="PTHR12809">
    <property type="entry name" value="MEDIATOR COMPLEX SUBUNIT"/>
    <property type="match status" value="1"/>
</dbReference>